<gene>
    <name evidence="22" type="primary">LOC106815605</name>
</gene>
<dbReference type="Gene3D" id="2.30.30.140">
    <property type="match status" value="1"/>
</dbReference>
<dbReference type="SMART" id="SM00508">
    <property type="entry name" value="PostSET"/>
    <property type="match status" value="1"/>
</dbReference>
<dbReference type="Proteomes" id="UP000695022">
    <property type="component" value="Unplaced"/>
</dbReference>
<dbReference type="InterPro" id="IPR011011">
    <property type="entry name" value="Znf_FYVE_PHD"/>
</dbReference>
<dbReference type="RefSeq" id="XP_014675574.1">
    <property type="nucleotide sequence ID" value="XM_014820088.1"/>
</dbReference>
<dbReference type="InterPro" id="IPR003616">
    <property type="entry name" value="Post-SET_dom"/>
</dbReference>
<feature type="domain" description="PHD-type" evidence="16">
    <location>
        <begin position="51"/>
        <end position="96"/>
    </location>
</feature>
<feature type="domain" description="AWS" evidence="20">
    <location>
        <begin position="236"/>
        <end position="286"/>
    </location>
</feature>
<dbReference type="CDD" id="cd05838">
    <property type="entry name" value="PWWP_NSD_rpt2"/>
    <property type="match status" value="1"/>
</dbReference>
<evidence type="ECO:0000256" key="9">
    <source>
        <dbReference type="ARBA" id="ARBA00022737"/>
    </source>
</evidence>
<evidence type="ECO:0000256" key="5">
    <source>
        <dbReference type="ARBA" id="ARBA00022603"/>
    </source>
</evidence>
<evidence type="ECO:0000256" key="14">
    <source>
        <dbReference type="PROSITE-ProRule" id="PRU00146"/>
    </source>
</evidence>
<dbReference type="SMART" id="SM00293">
    <property type="entry name" value="PWWP"/>
    <property type="match status" value="1"/>
</dbReference>
<dbReference type="SMART" id="SM00249">
    <property type="entry name" value="PHD"/>
    <property type="match status" value="1"/>
</dbReference>
<organism evidence="21 22">
    <name type="scientific">Priapulus caudatus</name>
    <name type="common">Priapulid worm</name>
    <dbReference type="NCBI Taxonomy" id="37621"/>
    <lineage>
        <taxon>Eukaryota</taxon>
        <taxon>Metazoa</taxon>
        <taxon>Ecdysozoa</taxon>
        <taxon>Scalidophora</taxon>
        <taxon>Priapulida</taxon>
        <taxon>Priapulimorpha</taxon>
        <taxon>Priapulimorphida</taxon>
        <taxon>Priapulidae</taxon>
        <taxon>Priapulus</taxon>
    </lineage>
</organism>
<dbReference type="InterPro" id="IPR013083">
    <property type="entry name" value="Znf_RING/FYVE/PHD"/>
</dbReference>
<evidence type="ECO:0000259" key="16">
    <source>
        <dbReference type="PROSITE" id="PS50016"/>
    </source>
</evidence>
<dbReference type="Gene3D" id="2.170.270.10">
    <property type="entry name" value="SET domain"/>
    <property type="match status" value="1"/>
</dbReference>
<evidence type="ECO:0000256" key="8">
    <source>
        <dbReference type="ARBA" id="ARBA00022723"/>
    </source>
</evidence>
<evidence type="ECO:0000259" key="17">
    <source>
        <dbReference type="PROSITE" id="PS50280"/>
    </source>
</evidence>
<keyword evidence="11" id="KW-0862">Zinc</keyword>
<keyword evidence="13" id="KW-0539">Nucleus</keyword>
<dbReference type="CDD" id="cd19173">
    <property type="entry name" value="SET_NSD"/>
    <property type="match status" value="1"/>
</dbReference>
<comment type="subcellular location">
    <subcellularLocation>
        <location evidence="2">Chromosome</location>
    </subcellularLocation>
    <subcellularLocation>
        <location evidence="1">Nucleus</location>
    </subcellularLocation>
</comment>
<keyword evidence="8" id="KW-0479">Metal-binding</keyword>
<dbReference type="Pfam" id="PF00856">
    <property type="entry name" value="SET"/>
    <property type="match status" value="1"/>
</dbReference>
<dbReference type="PROSITE" id="PS50812">
    <property type="entry name" value="PWWP"/>
    <property type="match status" value="1"/>
</dbReference>
<keyword evidence="3" id="KW-0158">Chromosome</keyword>
<dbReference type="InterPro" id="IPR001214">
    <property type="entry name" value="SET_dom"/>
</dbReference>
<feature type="domain" description="Post-SET" evidence="19">
    <location>
        <begin position="412"/>
        <end position="428"/>
    </location>
</feature>
<keyword evidence="12" id="KW-0156">Chromatin regulator</keyword>
<protein>
    <submittedName>
        <fullName evidence="22">LOW QUALITY PROTEIN: histone-lysine N-methyltransferase NSD2-like</fullName>
    </submittedName>
</protein>
<evidence type="ECO:0000256" key="6">
    <source>
        <dbReference type="ARBA" id="ARBA00022679"/>
    </source>
</evidence>
<dbReference type="SUPFAM" id="SSF82199">
    <property type="entry name" value="SET domain"/>
    <property type="match status" value="1"/>
</dbReference>
<dbReference type="InterPro" id="IPR055197">
    <property type="entry name" value="PHDvar_NSD"/>
</dbReference>
<dbReference type="PANTHER" id="PTHR22884">
    <property type="entry name" value="SET DOMAIN PROTEINS"/>
    <property type="match status" value="1"/>
</dbReference>
<dbReference type="PROSITE" id="PS01359">
    <property type="entry name" value="ZF_PHD_1"/>
    <property type="match status" value="1"/>
</dbReference>
<dbReference type="PROSITE" id="PS50016">
    <property type="entry name" value="ZF_PHD_2"/>
    <property type="match status" value="1"/>
</dbReference>
<evidence type="ECO:0000259" key="20">
    <source>
        <dbReference type="PROSITE" id="PS51215"/>
    </source>
</evidence>
<feature type="domain" description="PWWP" evidence="18">
    <location>
        <begin position="101"/>
        <end position="163"/>
    </location>
</feature>
<dbReference type="InterPro" id="IPR019787">
    <property type="entry name" value="Znf_PHD-finger"/>
</dbReference>
<evidence type="ECO:0000256" key="2">
    <source>
        <dbReference type="ARBA" id="ARBA00004286"/>
    </source>
</evidence>
<dbReference type="InterPro" id="IPR019786">
    <property type="entry name" value="Zinc_finger_PHD-type_CS"/>
</dbReference>
<feature type="compositionally biased region" description="Gly residues" evidence="15">
    <location>
        <begin position="436"/>
        <end position="448"/>
    </location>
</feature>
<reference evidence="22" key="1">
    <citation type="submission" date="2025-08" db="UniProtKB">
        <authorList>
            <consortium name="RefSeq"/>
        </authorList>
    </citation>
    <scope>IDENTIFICATION</scope>
</reference>
<feature type="compositionally biased region" description="Low complexity" evidence="15">
    <location>
        <begin position="601"/>
        <end position="611"/>
    </location>
</feature>
<dbReference type="SUPFAM" id="SSF63748">
    <property type="entry name" value="Tudor/PWWP/MBT"/>
    <property type="match status" value="1"/>
</dbReference>
<keyword evidence="4" id="KW-0597">Phosphoprotein</keyword>
<evidence type="ECO:0000256" key="4">
    <source>
        <dbReference type="ARBA" id="ARBA00022553"/>
    </source>
</evidence>
<dbReference type="SMART" id="SM00317">
    <property type="entry name" value="SET"/>
    <property type="match status" value="1"/>
</dbReference>
<evidence type="ECO:0000256" key="15">
    <source>
        <dbReference type="SAM" id="MobiDB-lite"/>
    </source>
</evidence>
<dbReference type="SMART" id="SM00570">
    <property type="entry name" value="AWS"/>
    <property type="match status" value="1"/>
</dbReference>
<dbReference type="Pfam" id="PF00855">
    <property type="entry name" value="PWWP"/>
    <property type="match status" value="1"/>
</dbReference>
<dbReference type="PROSITE" id="PS50868">
    <property type="entry name" value="POST_SET"/>
    <property type="match status" value="1"/>
</dbReference>
<evidence type="ECO:0000256" key="11">
    <source>
        <dbReference type="ARBA" id="ARBA00022833"/>
    </source>
</evidence>
<evidence type="ECO:0000313" key="22">
    <source>
        <dbReference type="RefSeq" id="XP_014675574.1"/>
    </source>
</evidence>
<feature type="region of interest" description="Disordered" evidence="15">
    <location>
        <begin position="540"/>
        <end position="639"/>
    </location>
</feature>
<evidence type="ECO:0000256" key="10">
    <source>
        <dbReference type="ARBA" id="ARBA00022771"/>
    </source>
</evidence>
<sequence>MQRCVRCPAAYHSGDACVPAGATALTAASIVCPRHFRPAKARRAQHANVNVNWCFVCGRGGALLCCESCPTAFHAGCVGVAQPPDGAWYCEDCTAGRQPLFGDIVWVKLGCYRWWPARICPPRAVPDNVFDLPHGIGEFPVCFFGSHDYYWLHKGRVFYFDEGDKGSKDRTSSAHLAKQFHRAVVEATDAFKAWQASRESRVAQESERSGRKPAPYKHIKTNRPVGKVQIYTRDPAELTPCECAPTAAHPCGYDGDCLNAMMYYECHPAVCPAGERCENQRFVKMQYAACAPTKVGARGWGLRALEPVRKGQFVGEYVGDLIDDEECRRRLRRSHEDNVGDFYMLTIDKDRVIDAGPKGNLTRFMNHDCAPNCETQKWTVNGDVRVGLFALRDVAAGEELTFNYNLDCLGNEKRPCLCGAPRCSGFIGVRPKGAADNGGGTAAAGNGGEEPARRAANGGGIADDDDVLPPADEGGERGDVRPADVAGKVYHTRARLPRPSLARPHGRWQCPSGHHCDDCGRAPARCSAAALPELVACAAHERRPRAASRPTTRRHLLRRSTDLSKLPAARRRRPGPQGKMPLRRAHKRRTSVERARRRRGLPPGAAPARSTATRRSRAATSDREQRVSSSEEGNLMIVT</sequence>
<accession>A0ABM1ETQ3</accession>
<dbReference type="Pfam" id="PF17907">
    <property type="entry name" value="AWS"/>
    <property type="match status" value="1"/>
</dbReference>
<keyword evidence="6" id="KW-0808">Transferase</keyword>
<dbReference type="InterPro" id="IPR000313">
    <property type="entry name" value="PWWP_dom"/>
</dbReference>
<dbReference type="InterPro" id="IPR006560">
    <property type="entry name" value="AWS_dom"/>
</dbReference>
<evidence type="ECO:0000256" key="12">
    <source>
        <dbReference type="ARBA" id="ARBA00022853"/>
    </source>
</evidence>
<dbReference type="PROSITE" id="PS51215">
    <property type="entry name" value="AWS"/>
    <property type="match status" value="1"/>
</dbReference>
<dbReference type="Gene3D" id="3.30.40.10">
    <property type="entry name" value="Zinc/RING finger domain, C3HC4 (zinc finger)"/>
    <property type="match status" value="1"/>
</dbReference>
<keyword evidence="21" id="KW-1185">Reference proteome</keyword>
<feature type="domain" description="SET" evidence="17">
    <location>
        <begin position="283"/>
        <end position="405"/>
    </location>
</feature>
<evidence type="ECO:0000259" key="18">
    <source>
        <dbReference type="PROSITE" id="PS50812"/>
    </source>
</evidence>
<proteinExistence type="predicted"/>
<evidence type="ECO:0000256" key="3">
    <source>
        <dbReference type="ARBA" id="ARBA00022454"/>
    </source>
</evidence>
<evidence type="ECO:0000256" key="1">
    <source>
        <dbReference type="ARBA" id="ARBA00004123"/>
    </source>
</evidence>
<dbReference type="Pfam" id="PF13831">
    <property type="entry name" value="PHD_2"/>
    <property type="match status" value="1"/>
</dbReference>
<keyword evidence="5" id="KW-0489">Methyltransferase</keyword>
<dbReference type="InterPro" id="IPR001965">
    <property type="entry name" value="Znf_PHD"/>
</dbReference>
<name>A0ABM1ETQ3_PRICU</name>
<feature type="region of interest" description="Disordered" evidence="15">
    <location>
        <begin position="434"/>
        <end position="481"/>
    </location>
</feature>
<keyword evidence="9" id="KW-0677">Repeat</keyword>
<dbReference type="InterPro" id="IPR050777">
    <property type="entry name" value="SET2_Histone-Lys_MeTrsfase"/>
</dbReference>
<evidence type="ECO:0000256" key="13">
    <source>
        <dbReference type="ARBA" id="ARBA00023242"/>
    </source>
</evidence>
<dbReference type="CDD" id="cd15567">
    <property type="entry name" value="PHD4_NSD"/>
    <property type="match status" value="1"/>
</dbReference>
<keyword evidence="7" id="KW-0949">S-adenosyl-L-methionine</keyword>
<evidence type="ECO:0000259" key="19">
    <source>
        <dbReference type="PROSITE" id="PS50868"/>
    </source>
</evidence>
<dbReference type="InterPro" id="IPR046341">
    <property type="entry name" value="SET_dom_sf"/>
</dbReference>
<keyword evidence="10 14" id="KW-0863">Zinc-finger</keyword>
<feature type="compositionally biased region" description="Basic residues" evidence="15">
    <location>
        <begin position="542"/>
        <end position="558"/>
    </location>
</feature>
<dbReference type="SUPFAM" id="SSF57903">
    <property type="entry name" value="FYVE/PHD zinc finger"/>
    <property type="match status" value="1"/>
</dbReference>
<evidence type="ECO:0000313" key="21">
    <source>
        <dbReference type="Proteomes" id="UP000695022"/>
    </source>
</evidence>
<dbReference type="GeneID" id="106815605"/>
<dbReference type="Pfam" id="PF23004">
    <property type="entry name" value="PHDvar_NSD"/>
    <property type="match status" value="1"/>
</dbReference>
<feature type="compositionally biased region" description="Basic residues" evidence="15">
    <location>
        <begin position="581"/>
        <end position="600"/>
    </location>
</feature>
<evidence type="ECO:0000256" key="7">
    <source>
        <dbReference type="ARBA" id="ARBA00022691"/>
    </source>
</evidence>
<dbReference type="PROSITE" id="PS50280">
    <property type="entry name" value="SET"/>
    <property type="match status" value="1"/>
</dbReference>